<feature type="region of interest" description="Disordered" evidence="4">
    <location>
        <begin position="684"/>
        <end position="718"/>
    </location>
</feature>
<keyword evidence="2" id="KW-0479">Metal-binding</keyword>
<dbReference type="InterPro" id="IPR006935">
    <property type="entry name" value="Helicase/UvrB_N"/>
</dbReference>
<dbReference type="AlphaFoldDB" id="A0A0L0H9Y9"/>
<feature type="domain" description="C2H2-type" evidence="5">
    <location>
        <begin position="664"/>
        <end position="694"/>
    </location>
</feature>
<evidence type="ECO:0008006" key="9">
    <source>
        <dbReference type="Google" id="ProtNLM"/>
    </source>
</evidence>
<keyword evidence="2" id="KW-0863">Zinc-finger</keyword>
<feature type="domain" description="Helicase ATP-binding" evidence="6">
    <location>
        <begin position="102"/>
        <end position="316"/>
    </location>
</feature>
<dbReference type="SMART" id="SM00355">
    <property type="entry name" value="ZnF_C2H2"/>
    <property type="match status" value="4"/>
</dbReference>
<evidence type="ECO:0000256" key="4">
    <source>
        <dbReference type="SAM" id="MobiDB-lite"/>
    </source>
</evidence>
<organism evidence="7 8">
    <name type="scientific">Spizellomyces punctatus (strain DAOM BR117)</name>
    <dbReference type="NCBI Taxonomy" id="645134"/>
    <lineage>
        <taxon>Eukaryota</taxon>
        <taxon>Fungi</taxon>
        <taxon>Fungi incertae sedis</taxon>
        <taxon>Chytridiomycota</taxon>
        <taxon>Chytridiomycota incertae sedis</taxon>
        <taxon>Chytridiomycetes</taxon>
        <taxon>Spizellomycetales</taxon>
        <taxon>Spizellomycetaceae</taxon>
        <taxon>Spizellomyces</taxon>
    </lineage>
</organism>
<feature type="compositionally biased region" description="Polar residues" evidence="4">
    <location>
        <begin position="951"/>
        <end position="962"/>
    </location>
</feature>
<keyword evidence="1" id="KW-0067">ATP-binding</keyword>
<dbReference type="InterPro" id="IPR013087">
    <property type="entry name" value="Znf_C2H2_type"/>
</dbReference>
<dbReference type="InterPro" id="IPR014001">
    <property type="entry name" value="Helicase_ATP-bd"/>
</dbReference>
<dbReference type="SUPFAM" id="SSF57667">
    <property type="entry name" value="beta-beta-alpha zinc fingers"/>
    <property type="match status" value="2"/>
</dbReference>
<dbReference type="GO" id="GO:0016787">
    <property type="term" value="F:hydrolase activity"/>
    <property type="evidence" value="ECO:0007669"/>
    <property type="project" value="InterPro"/>
</dbReference>
<evidence type="ECO:0000256" key="2">
    <source>
        <dbReference type="PROSITE-ProRule" id="PRU00042"/>
    </source>
</evidence>
<dbReference type="Proteomes" id="UP000053201">
    <property type="component" value="Unassembled WGS sequence"/>
</dbReference>
<feature type="compositionally biased region" description="Basic and acidic residues" evidence="4">
    <location>
        <begin position="622"/>
        <end position="631"/>
    </location>
</feature>
<evidence type="ECO:0000259" key="6">
    <source>
        <dbReference type="PROSITE" id="PS51192"/>
    </source>
</evidence>
<dbReference type="InParanoid" id="A0A0L0H9Y9"/>
<feature type="region of interest" description="Disordered" evidence="4">
    <location>
        <begin position="902"/>
        <end position="971"/>
    </location>
</feature>
<evidence type="ECO:0000256" key="3">
    <source>
        <dbReference type="SAM" id="Coils"/>
    </source>
</evidence>
<keyword evidence="1" id="KW-0378">Hydrolase</keyword>
<dbReference type="PROSITE" id="PS51192">
    <property type="entry name" value="HELICASE_ATP_BIND_1"/>
    <property type="match status" value="1"/>
</dbReference>
<dbReference type="InterPro" id="IPR036236">
    <property type="entry name" value="Znf_C2H2_sf"/>
</dbReference>
<protein>
    <recommendedName>
        <fullName evidence="9">C2H2-type domain-containing protein</fullName>
    </recommendedName>
</protein>
<reference evidence="7 8" key="1">
    <citation type="submission" date="2009-08" db="EMBL/GenBank/DDBJ databases">
        <title>The Genome Sequence of Spizellomyces punctatus strain DAOM BR117.</title>
        <authorList>
            <consortium name="The Broad Institute Genome Sequencing Platform"/>
            <person name="Russ C."/>
            <person name="Cuomo C."/>
            <person name="Shea T."/>
            <person name="Young S.K."/>
            <person name="Zeng Q."/>
            <person name="Koehrsen M."/>
            <person name="Haas B."/>
            <person name="Borodovsky M."/>
            <person name="Guigo R."/>
            <person name="Alvarado L."/>
            <person name="Berlin A."/>
            <person name="Bochicchio J."/>
            <person name="Borenstein D."/>
            <person name="Chapman S."/>
            <person name="Chen Z."/>
            <person name="Engels R."/>
            <person name="Freedman E."/>
            <person name="Gellesch M."/>
            <person name="Goldberg J."/>
            <person name="Griggs A."/>
            <person name="Gujja S."/>
            <person name="Heiman D."/>
            <person name="Hepburn T."/>
            <person name="Howarth C."/>
            <person name="Jen D."/>
            <person name="Larson L."/>
            <person name="Lewis B."/>
            <person name="Mehta T."/>
            <person name="Park D."/>
            <person name="Pearson M."/>
            <person name="Roberts A."/>
            <person name="Saif S."/>
            <person name="Shenoy N."/>
            <person name="Sisk P."/>
            <person name="Stolte C."/>
            <person name="Sykes S."/>
            <person name="Thomson T."/>
            <person name="Walk T."/>
            <person name="White J."/>
            <person name="Yandava C."/>
            <person name="Burger G."/>
            <person name="Gray M.W."/>
            <person name="Holland P.W.H."/>
            <person name="King N."/>
            <person name="Lang F.B.F."/>
            <person name="Roger A.J."/>
            <person name="Ruiz-Trillo I."/>
            <person name="Lander E."/>
            <person name="Nusbaum C."/>
        </authorList>
    </citation>
    <scope>NUCLEOTIDE SEQUENCE [LARGE SCALE GENOMIC DNA]</scope>
    <source>
        <strain evidence="7 8">DAOM BR117</strain>
    </source>
</reference>
<feature type="compositionally biased region" description="Acidic residues" evidence="4">
    <location>
        <begin position="902"/>
        <end position="912"/>
    </location>
</feature>
<dbReference type="GO" id="GO:0005524">
    <property type="term" value="F:ATP binding"/>
    <property type="evidence" value="ECO:0007669"/>
    <property type="project" value="InterPro"/>
</dbReference>
<dbReference type="Gene3D" id="3.30.160.60">
    <property type="entry name" value="Classic Zinc Finger"/>
    <property type="match status" value="2"/>
</dbReference>
<feature type="region of interest" description="Disordered" evidence="4">
    <location>
        <begin position="602"/>
        <end position="655"/>
    </location>
</feature>
<name>A0A0L0H9Y9_SPIPD</name>
<proteinExistence type="predicted"/>
<dbReference type="Pfam" id="PF12874">
    <property type="entry name" value="zf-met"/>
    <property type="match status" value="2"/>
</dbReference>
<dbReference type="GO" id="GO:0003677">
    <property type="term" value="F:DNA binding"/>
    <property type="evidence" value="ECO:0007669"/>
    <property type="project" value="InterPro"/>
</dbReference>
<sequence>MPLAANHTHTAPSCSNCTYLIQSLQDKDGEIAALKLKVEGLEQKLKFQTRSTDNELRRNQAVHRRVQQEFLDAIHDVCIFERKLRPGQIEALRTLKRLGTGSAPRNGPVRGTVVMPTGSGKALVALLAQFYLRPRTTPVIFLSAYIHPTSSLHVVLCGNTNQHNAQVADFLCSRLPFDCDKMFTFRDFYSQTFTVIASSEHKSSRRRPWWKKSHAPTVLFSTFQTFTEKCKAAVDHIEQRCSSISGEADRLIEKKRQMDKLIDPTLIIIDESHLSSEMVNSVETRFPHAHVICLTATPQSQDKILFELRDADAIKTGMETGQQTNKNPVFVEVEMNLDEVGLTWNSSTLSKRQIEHESCTSKAFCRALLEEPVVQRTYAKSIAVLIGHLRATIHPALYAIHRCADIATAKAYEKLFTELLGVKAVRVITSETYRSCGTEKVIKDLHTKDPELQIVILVRMLTVAFHDPLIGLVSVADLSLAAHEVVQTWGRGSSREETSQKWYVVLTPAIAHFDYAWRFWKAKAYFGIERAFEVVKGGDPFTEEEANVMGEFTSDYVRETRGGRDTIKINKPHRLQGKFTIRDFLVNDTLVTPNYEEKRDIEGLLRRTTAPAIRPPSPFEEPDQHYSDHSFEWSSEAEESDMLSTTNTSPYPTPPSVRTIPITYMCEICSLHFDTLESLEVHKKRSATHQRKVKETIPQHRRESPAQADQTSPTYRKSNQSDRYCQVCDVTFTRPSSLLSHLETMRHRAAVAQLNTPTRERNSPARPKSAQSEQYCQVCDVTLSRPSSLLEHYESMSHRSAAAQFNRPTRSPRKHYCQPCGTAYNSKRSLVRHTREYHGAKEPISLLSESESEYEPAFDLYHRFRDKRPNPAKLSDYHLQTLGDCPASTSPSVQPESTVIDIDSDAESEESSTDSNLDGSTERVSRTFSYDQSTSLSRKGRRLSWRFMVDSNDQQSVSNDTVTPRKRPKYL</sequence>
<dbReference type="SMART" id="SM00487">
    <property type="entry name" value="DEXDc"/>
    <property type="match status" value="1"/>
</dbReference>
<dbReference type="EMBL" id="KQ257463">
    <property type="protein sequence ID" value="KNC97714.1"/>
    <property type="molecule type" value="Genomic_DNA"/>
</dbReference>
<keyword evidence="1" id="KW-0347">Helicase</keyword>
<dbReference type="GO" id="GO:0004386">
    <property type="term" value="F:helicase activity"/>
    <property type="evidence" value="ECO:0007669"/>
    <property type="project" value="UniProtKB-KW"/>
</dbReference>
<keyword evidence="8" id="KW-1185">Reference proteome</keyword>
<dbReference type="PANTHER" id="PTHR45762">
    <property type="entry name" value="ZINC FINGER RNA-BINDING PROTEIN"/>
    <property type="match status" value="1"/>
</dbReference>
<dbReference type="InterPro" id="IPR027417">
    <property type="entry name" value="P-loop_NTPase"/>
</dbReference>
<keyword evidence="3" id="KW-0175">Coiled coil</keyword>
<dbReference type="RefSeq" id="XP_016605754.1">
    <property type="nucleotide sequence ID" value="XM_016755349.1"/>
</dbReference>
<keyword evidence="1" id="KW-0547">Nucleotide-binding</keyword>
<feature type="coiled-coil region" evidence="3">
    <location>
        <begin position="24"/>
        <end position="51"/>
    </location>
</feature>
<dbReference type="GO" id="GO:0008270">
    <property type="term" value="F:zinc ion binding"/>
    <property type="evidence" value="ECO:0007669"/>
    <property type="project" value="UniProtKB-KW"/>
</dbReference>
<evidence type="ECO:0000313" key="7">
    <source>
        <dbReference type="EMBL" id="KNC97714.1"/>
    </source>
</evidence>
<dbReference type="SUPFAM" id="SSF52540">
    <property type="entry name" value="P-loop containing nucleoside triphosphate hydrolases"/>
    <property type="match status" value="2"/>
</dbReference>
<evidence type="ECO:0000313" key="8">
    <source>
        <dbReference type="Proteomes" id="UP000053201"/>
    </source>
</evidence>
<dbReference type="Gene3D" id="3.40.50.300">
    <property type="entry name" value="P-loop containing nucleotide triphosphate hydrolases"/>
    <property type="match status" value="2"/>
</dbReference>
<accession>A0A0L0H9Y9</accession>
<feature type="domain" description="C2H2-type" evidence="5">
    <location>
        <begin position="815"/>
        <end position="843"/>
    </location>
</feature>
<keyword evidence="2" id="KW-0862">Zinc</keyword>
<dbReference type="InterPro" id="IPR003604">
    <property type="entry name" value="Matrin/U1-like-C_Znf_C2H2"/>
</dbReference>
<dbReference type="OrthoDB" id="2160961at2759"/>
<dbReference type="VEuPathDB" id="FungiDB:SPPG_07176"/>
<feature type="compositionally biased region" description="Basic and acidic residues" evidence="4">
    <location>
        <begin position="693"/>
        <end position="704"/>
    </location>
</feature>
<evidence type="ECO:0000259" key="5">
    <source>
        <dbReference type="PROSITE" id="PS50157"/>
    </source>
</evidence>
<feature type="compositionally biased region" description="Polar residues" evidence="4">
    <location>
        <begin position="926"/>
        <end position="937"/>
    </location>
</feature>
<feature type="compositionally biased region" description="Polar residues" evidence="4">
    <location>
        <begin position="707"/>
        <end position="718"/>
    </location>
</feature>
<evidence type="ECO:0000256" key="1">
    <source>
        <dbReference type="ARBA" id="ARBA00022806"/>
    </source>
</evidence>
<dbReference type="GeneID" id="27690414"/>
<dbReference type="PROSITE" id="PS50157">
    <property type="entry name" value="ZINC_FINGER_C2H2_2"/>
    <property type="match status" value="2"/>
</dbReference>
<dbReference type="PANTHER" id="PTHR45762:SF3">
    <property type="entry name" value="ZINC-FINGER PROTEIN AT 72D, ISOFORM B"/>
    <property type="match status" value="1"/>
</dbReference>
<gene>
    <name evidence="7" type="ORF">SPPG_07176</name>
</gene>
<dbReference type="PROSITE" id="PS00028">
    <property type="entry name" value="ZINC_FINGER_C2H2_1"/>
    <property type="match status" value="2"/>
</dbReference>
<dbReference type="Pfam" id="PF04851">
    <property type="entry name" value="ResIII"/>
    <property type="match status" value="1"/>
</dbReference>
<dbReference type="SMART" id="SM00451">
    <property type="entry name" value="ZnF_U1"/>
    <property type="match status" value="3"/>
</dbReference>